<dbReference type="PANTHER" id="PTHR47786">
    <property type="entry name" value="ALPHA-1,4-GLUCAN:MALTOSE-1-PHOSPHATE MALTOSYLTRANSFERASE"/>
    <property type="match status" value="1"/>
</dbReference>
<evidence type="ECO:0000256" key="5">
    <source>
        <dbReference type="ARBA" id="ARBA00048735"/>
    </source>
</evidence>
<dbReference type="GO" id="GO:0004553">
    <property type="term" value="F:hydrolase activity, hydrolyzing O-glycosyl compounds"/>
    <property type="evidence" value="ECO:0007669"/>
    <property type="project" value="InterPro"/>
</dbReference>
<dbReference type="eggNOG" id="COG0366">
    <property type="taxonomic scope" value="Bacteria"/>
</dbReference>
<dbReference type="Pfam" id="PF00128">
    <property type="entry name" value="Alpha-amylase"/>
    <property type="match status" value="1"/>
</dbReference>
<dbReference type="SMART" id="SM00642">
    <property type="entry name" value="Aamy"/>
    <property type="match status" value="1"/>
</dbReference>
<dbReference type="HAMAP" id="MF_02124">
    <property type="entry name" value="GlgE"/>
    <property type="match status" value="1"/>
</dbReference>
<name>D1CE97_THET1</name>
<sequence length="652" mass="75716">MADQQPDPFYRISIVSVRPQIDCGRFPIKRIVGDRLRVTADIIKEGHDTLGAEVRYRRQGSEEWESVPMSYSYDDDEWSAEIPIEFIGMLEYTVAAWTEVFISWTHELSRKVAAGRDVSSELLEGLELIRQAEARAVGEPKVLLAGYINRLQEASTQREKVDLALTPELAQLVSSHEAREDLTLYNKWLRVIVDREKARFGAWYEMFPRSQTDDPHKHGTFRTAMKRLEAIKDMGFDVLYLPPIHPIGFTNRKGRNNALVAQPGDPGSPWAIGNQYGGHDAVNPELGTIEDFDAFVREAQNLGIEVALDLAIQCSPDHPYVREHPEWFRKRPDGTIKYAENPPKKYEDIVALDMWCEDFLSLWNELKRVVLFWIEHGIRIFRVDNPHTKPVAFWEWLISEIKREHPDVIFLSEAFTRPKKLQLLAKIGFSQSYTYFTWRNSRWEIEQFMHELLHTEQVEFLRPNFFANTPDILTEYLQKGGRPAFKIRLALAATLSPTYGIYSGFELIENVPLHPGSEEYLNSEKYEIRVRDWNAPGNIIPYIKTINQARKQNRALQLYTNLTFHYPDNPNIIAYSKISEDGSNRILVIANLDPFNWHECTVHLNGEALHIAPWDTYTVHDLITDAYYQWHGTANYVRLDPNYEPVHLFRIE</sequence>
<evidence type="ECO:0000256" key="3">
    <source>
        <dbReference type="ARBA" id="ARBA00022679"/>
    </source>
</evidence>
<feature type="domain" description="Glycosyl hydrolase family 13 catalytic" evidence="7">
    <location>
        <begin position="201"/>
        <end position="550"/>
    </location>
</feature>
<dbReference type="PANTHER" id="PTHR47786:SF2">
    <property type="entry name" value="GLYCOSYL HYDROLASE FAMILY 13 CATALYTIC DOMAIN-CONTAINING PROTEIN"/>
    <property type="match status" value="1"/>
</dbReference>
<dbReference type="STRING" id="525904.Tter_0331"/>
<feature type="binding site" evidence="6">
    <location>
        <position position="313"/>
    </location>
    <ligand>
        <name>alpha-maltose 1-phosphate</name>
        <dbReference type="ChEBI" id="CHEBI:63576"/>
    </ligand>
</feature>
<feature type="binding site" evidence="6">
    <location>
        <begin position="525"/>
        <end position="526"/>
    </location>
    <ligand>
        <name>alpha-maltose 1-phosphate</name>
        <dbReference type="ChEBI" id="CHEBI:63576"/>
    </ligand>
</feature>
<dbReference type="Gene3D" id="1.20.58.80">
    <property type="entry name" value="Phosphotransferase system, lactose/cellobiose-type IIA subunit"/>
    <property type="match status" value="1"/>
</dbReference>
<reference evidence="9" key="1">
    <citation type="journal article" date="2010" name="Stand. Genomic Sci.">
        <title>Complete genome sequence of 'Thermobaculum terrenum' type strain (YNP1).</title>
        <authorList>
            <person name="Kiss H."/>
            <person name="Cleland D."/>
            <person name="Lapidus A."/>
            <person name="Lucas S."/>
            <person name="Glavina Del Rio T."/>
            <person name="Nolan M."/>
            <person name="Tice H."/>
            <person name="Han C."/>
            <person name="Goodwin L."/>
            <person name="Pitluck S."/>
            <person name="Liolios K."/>
            <person name="Ivanova N."/>
            <person name="Mavromatis K."/>
            <person name="Ovchinnikova G."/>
            <person name="Pati A."/>
            <person name="Chen A."/>
            <person name="Palaniappan K."/>
            <person name="Land M."/>
            <person name="Hauser L."/>
            <person name="Chang Y."/>
            <person name="Jeffries C."/>
            <person name="Lu M."/>
            <person name="Brettin T."/>
            <person name="Detter J."/>
            <person name="Goker M."/>
            <person name="Tindall B."/>
            <person name="Beck B."/>
            <person name="McDermott T."/>
            <person name="Woyke T."/>
            <person name="Bristow J."/>
            <person name="Eisen J."/>
            <person name="Markowitz V."/>
            <person name="Hugenholtz P."/>
            <person name="Kyrpides N."/>
            <person name="Klenk H."/>
            <person name="Cheng J."/>
        </authorList>
    </citation>
    <scope>NUCLEOTIDE SEQUENCE [LARGE SCALE GENOMIC DNA]</scope>
    <source>
        <strain evidence="9">ATCC BAA-798 / YNP1</strain>
    </source>
</reference>
<dbReference type="Pfam" id="PF11896">
    <property type="entry name" value="GlgE_dom_N_S"/>
    <property type="match status" value="1"/>
</dbReference>
<dbReference type="GO" id="GO:0016758">
    <property type="term" value="F:hexosyltransferase activity"/>
    <property type="evidence" value="ECO:0007669"/>
    <property type="project" value="UniProtKB-UniRule"/>
</dbReference>
<feature type="site" description="Transition state stabilizer" evidence="6">
    <location>
        <position position="471"/>
    </location>
</feature>
<dbReference type="InterPro" id="IPR026585">
    <property type="entry name" value="GlgE"/>
</dbReference>
<dbReference type="CAZy" id="GH13">
    <property type="family name" value="Glycoside Hydrolase Family 13"/>
</dbReference>
<evidence type="ECO:0000256" key="2">
    <source>
        <dbReference type="ARBA" id="ARBA00022676"/>
    </source>
</evidence>
<dbReference type="RefSeq" id="WP_012874288.1">
    <property type="nucleotide sequence ID" value="NC_013525.1"/>
</dbReference>
<proteinExistence type="inferred from homology"/>
<dbReference type="Proteomes" id="UP000000323">
    <property type="component" value="Chromosome 1"/>
</dbReference>
<dbReference type="Gene3D" id="2.60.40.10">
    <property type="entry name" value="Immunoglobulins"/>
    <property type="match status" value="1"/>
</dbReference>
<dbReference type="OrthoDB" id="9805159at2"/>
<feature type="binding site" evidence="6">
    <location>
        <position position="348"/>
    </location>
    <ligand>
        <name>alpha-maltose 1-phosphate</name>
        <dbReference type="ChEBI" id="CHEBI:63576"/>
    </ligand>
</feature>
<feature type="active site" description="Nucleophile" evidence="6">
    <location>
        <position position="384"/>
    </location>
</feature>
<dbReference type="InterPro" id="IPR021828">
    <property type="entry name" value="GlgE_dom_N/S"/>
</dbReference>
<keyword evidence="3 6" id="KW-0808">Transferase</keyword>
<keyword evidence="9" id="KW-1185">Reference proteome</keyword>
<dbReference type="GO" id="GO:0030979">
    <property type="term" value="P:alpha-glucan biosynthetic process"/>
    <property type="evidence" value="ECO:0007669"/>
    <property type="project" value="UniProtKB-UniRule"/>
</dbReference>
<organism evidence="8 9">
    <name type="scientific">Thermobaculum terrenum (strain ATCC BAA-798 / CCMEE 7001 / YNP1)</name>
    <dbReference type="NCBI Taxonomy" id="525904"/>
    <lineage>
        <taxon>Bacteria</taxon>
        <taxon>Bacillati</taxon>
        <taxon>Chloroflexota</taxon>
        <taxon>Chloroflexia</taxon>
        <taxon>Candidatus Thermobaculales</taxon>
        <taxon>Candidatus Thermobaculaceae</taxon>
        <taxon>Thermobaculum</taxon>
    </lineage>
</organism>
<dbReference type="InterPro" id="IPR017853">
    <property type="entry name" value="GH"/>
</dbReference>
<dbReference type="EMBL" id="CP001825">
    <property type="protein sequence ID" value="ACZ41253.1"/>
    <property type="molecule type" value="Genomic_DNA"/>
</dbReference>
<feature type="binding site" evidence="6">
    <location>
        <position position="385"/>
    </location>
    <ligand>
        <name>alpha-maltose 1-phosphate</name>
        <dbReference type="ChEBI" id="CHEBI:63576"/>
    </ligand>
</feature>
<keyword evidence="4 6" id="KW-0119">Carbohydrate metabolism</keyword>
<dbReference type="HOGENOM" id="CLU_015798_0_0_0"/>
<dbReference type="Gene3D" id="2.60.40.1180">
    <property type="entry name" value="Golgi alpha-mannosidase II"/>
    <property type="match status" value="1"/>
</dbReference>
<dbReference type="EC" id="2.4.99.16" evidence="6"/>
<evidence type="ECO:0000313" key="8">
    <source>
        <dbReference type="EMBL" id="ACZ41253.1"/>
    </source>
</evidence>
<comment type="similarity">
    <text evidence="6">Belongs to the glycosyl hydrolase 13 family. GlgE subfamily.</text>
</comment>
<gene>
    <name evidence="6" type="primary">glgE</name>
    <name evidence="8" type="ordered locus">Tter_0331</name>
</gene>
<protein>
    <recommendedName>
        <fullName evidence="6">Alpha-1,4-glucan:maltose-1-phosphate maltosyltransferase</fullName>
        <shortName evidence="6">GMPMT</shortName>
        <ecNumber evidence="6">2.4.99.16</ecNumber>
    </recommendedName>
    <alternativeName>
        <fullName evidence="6">(1-&gt;4)-alpha-D-glucan:maltose-1-phosphate alpha-D-maltosyltransferase</fullName>
    </alternativeName>
</protein>
<dbReference type="InterPro" id="IPR006047">
    <property type="entry name" value="GH13_cat_dom"/>
</dbReference>
<evidence type="ECO:0000259" key="7">
    <source>
        <dbReference type="SMART" id="SM00642"/>
    </source>
</evidence>
<keyword evidence="2 6" id="KW-0328">Glycosyltransferase</keyword>
<dbReference type="SUPFAM" id="SSF51445">
    <property type="entry name" value="(Trans)glycosidases"/>
    <property type="match status" value="1"/>
</dbReference>
<accession>D1CE97</accession>
<dbReference type="Gene3D" id="3.20.20.80">
    <property type="entry name" value="Glycosidases"/>
    <property type="match status" value="1"/>
</dbReference>
<dbReference type="InterPro" id="IPR049171">
    <property type="entry name" value="GLGE_C"/>
</dbReference>
<dbReference type="Pfam" id="PF21702">
    <property type="entry name" value="GLGE_C"/>
    <property type="match status" value="1"/>
</dbReference>
<feature type="active site" description="Proton donor" evidence="6">
    <location>
        <position position="413"/>
    </location>
</feature>
<comment type="subunit">
    <text evidence="1 6">Homodimer.</text>
</comment>
<evidence type="ECO:0000313" key="9">
    <source>
        <dbReference type="Proteomes" id="UP000000323"/>
    </source>
</evidence>
<dbReference type="KEGG" id="ttr:Tter_0331"/>
<dbReference type="InterPro" id="IPR013780">
    <property type="entry name" value="Glyco_hydro_b"/>
</dbReference>
<comment type="catalytic activity">
    <reaction evidence="5 6">
        <text>alpha-maltose 1-phosphate + [(1-&gt;4)-alpha-D-glucosyl](n) = [(1-&gt;4)-alpha-D-glucosyl](n+2) + phosphate</text>
        <dbReference type="Rhea" id="RHEA:42692"/>
        <dbReference type="Rhea" id="RHEA-COMP:9584"/>
        <dbReference type="Rhea" id="RHEA-COMP:10183"/>
        <dbReference type="ChEBI" id="CHEBI:15444"/>
        <dbReference type="ChEBI" id="CHEBI:43474"/>
        <dbReference type="ChEBI" id="CHEBI:63576"/>
        <dbReference type="EC" id="2.4.99.16"/>
    </reaction>
</comment>
<evidence type="ECO:0000256" key="1">
    <source>
        <dbReference type="ARBA" id="ARBA00011738"/>
    </source>
</evidence>
<evidence type="ECO:0000256" key="4">
    <source>
        <dbReference type="ARBA" id="ARBA00023277"/>
    </source>
</evidence>
<comment type="function">
    <text evidence="6">Maltosyltransferase that uses maltose 1-phosphate (M1P) as the sugar donor to elongate linear or branched alpha-(1-&gt;4)-glucans. Is involved in a branched alpha-glucan biosynthetic pathway from trehalose, together with TreS, Mak and GlgB.</text>
</comment>
<dbReference type="InterPro" id="IPR013783">
    <property type="entry name" value="Ig-like_fold"/>
</dbReference>
<evidence type="ECO:0000256" key="6">
    <source>
        <dbReference type="HAMAP-Rule" id="MF_02124"/>
    </source>
</evidence>
<dbReference type="AlphaFoldDB" id="D1CE97"/>
<feature type="binding site" evidence="6">
    <location>
        <position position="253"/>
    </location>
    <ligand>
        <name>alpha-maltose 1-phosphate</name>
        <dbReference type="ChEBI" id="CHEBI:63576"/>
    </ligand>
</feature>
<dbReference type="CDD" id="cd11344">
    <property type="entry name" value="AmyAc_GlgE_like"/>
    <property type="match status" value="1"/>
</dbReference>
<dbReference type="SUPFAM" id="SSF51011">
    <property type="entry name" value="Glycosyl hydrolase domain"/>
    <property type="match status" value="1"/>
</dbReference>